<name>A0A431VL33_9DEIO</name>
<gene>
    <name evidence="1" type="ORF">EJ104_12590</name>
</gene>
<comment type="caution">
    <text evidence="1">The sequence shown here is derived from an EMBL/GenBank/DDBJ whole genome shotgun (WGS) entry which is preliminary data.</text>
</comment>
<accession>A0A431VL33</accession>
<dbReference type="EMBL" id="RXPE01000042">
    <property type="protein sequence ID" value="RTR23127.1"/>
    <property type="molecule type" value="Genomic_DNA"/>
</dbReference>
<organism evidence="1 2">
    <name type="scientific">Deinococcus radiophilus</name>
    <dbReference type="NCBI Taxonomy" id="32062"/>
    <lineage>
        <taxon>Bacteria</taxon>
        <taxon>Thermotogati</taxon>
        <taxon>Deinococcota</taxon>
        <taxon>Deinococci</taxon>
        <taxon>Deinococcales</taxon>
        <taxon>Deinococcaceae</taxon>
        <taxon>Deinococcus</taxon>
    </lineage>
</organism>
<evidence type="ECO:0000313" key="2">
    <source>
        <dbReference type="Proteomes" id="UP000277766"/>
    </source>
</evidence>
<dbReference type="AlphaFoldDB" id="A0A431VL33"/>
<reference evidence="1 2" key="1">
    <citation type="submission" date="2018-12" db="EMBL/GenBank/DDBJ databases">
        <title>Deinococcus radiophilus ATCC 27603 genome sequencing and assembly.</title>
        <authorList>
            <person name="Maclea K.S."/>
            <person name="Maynard C.R."/>
        </authorList>
    </citation>
    <scope>NUCLEOTIDE SEQUENCE [LARGE SCALE GENOMIC DNA]</scope>
    <source>
        <strain evidence="1 2">ATCC 27603</strain>
    </source>
</reference>
<proteinExistence type="predicted"/>
<evidence type="ECO:0000313" key="1">
    <source>
        <dbReference type="EMBL" id="RTR23127.1"/>
    </source>
</evidence>
<protein>
    <submittedName>
        <fullName evidence="1">Uncharacterized protein</fullName>
    </submittedName>
</protein>
<sequence>MQDINTDCPVGSIWEYTGPQRPLVIFHLGQLFASSEAESVWSTDLLDTPNPLLPEVNAIAVSTEEDGWSADVTGTVTGHHSWHGKTDVVLLLRTRLAYRYWTRQQIVIQLHVSVEELHRDWERLC</sequence>
<dbReference type="Proteomes" id="UP000277766">
    <property type="component" value="Unassembled WGS sequence"/>
</dbReference>
<keyword evidence="2" id="KW-1185">Reference proteome</keyword>
<dbReference type="RefSeq" id="WP_126353340.1">
    <property type="nucleotide sequence ID" value="NZ_CP086384.1"/>
</dbReference>